<name>A0A4Y9Z4N2_9APHY</name>
<dbReference type="EMBL" id="SEKV01000033">
    <property type="protein sequence ID" value="TFY68299.1"/>
    <property type="molecule type" value="Genomic_DNA"/>
</dbReference>
<feature type="region of interest" description="Disordered" evidence="1">
    <location>
        <begin position="220"/>
        <end position="241"/>
    </location>
</feature>
<evidence type="ECO:0000313" key="2">
    <source>
        <dbReference type="EMBL" id="TFY68299.1"/>
    </source>
</evidence>
<feature type="region of interest" description="Disordered" evidence="1">
    <location>
        <begin position="102"/>
        <end position="130"/>
    </location>
</feature>
<sequence length="273" mass="28977">MSDDELEPHIDVRQLTSDDVHTVKLLIMAQGPGPINLTLRLCNHGPQTTSAQAQSEDTTLQEVNEDETSTSDHRVEWPVDSQGLPTTQAVYQMAGISWPSTAGTTDAAGIADARPGNEGDADDSATETDGSQASGVYLFGNINSDRFLCNFHLKRDTSIAEGTNGDADEGSGGPGMAVDVSVPRTAQSDWPPSPSSAVRDAIDYGMPAPWHTPRAARIADASAPPRAVTPPPAVVPDPRTPRRISAQYGTEAWAASPWNKHANGAARFPRRGM</sequence>
<dbReference type="Proteomes" id="UP000298390">
    <property type="component" value="Unassembled WGS sequence"/>
</dbReference>
<feature type="compositionally biased region" description="Low complexity" evidence="1">
    <location>
        <begin position="102"/>
        <end position="113"/>
    </location>
</feature>
<dbReference type="AlphaFoldDB" id="A0A4Y9Z4N2"/>
<accession>A0A4Y9Z4N2</accession>
<feature type="region of interest" description="Disordered" evidence="1">
    <location>
        <begin position="46"/>
        <end position="73"/>
    </location>
</feature>
<feature type="compositionally biased region" description="Polar residues" evidence="1">
    <location>
        <begin position="46"/>
        <end position="62"/>
    </location>
</feature>
<evidence type="ECO:0000256" key="1">
    <source>
        <dbReference type="SAM" id="MobiDB-lite"/>
    </source>
</evidence>
<proteinExistence type="predicted"/>
<evidence type="ECO:0000313" key="3">
    <source>
        <dbReference type="Proteomes" id="UP000298390"/>
    </source>
</evidence>
<protein>
    <submittedName>
        <fullName evidence="2">Uncharacterized protein</fullName>
    </submittedName>
</protein>
<organism evidence="2 3">
    <name type="scientific">Rhodofomes roseus</name>
    <dbReference type="NCBI Taxonomy" id="34475"/>
    <lineage>
        <taxon>Eukaryota</taxon>
        <taxon>Fungi</taxon>
        <taxon>Dikarya</taxon>
        <taxon>Basidiomycota</taxon>
        <taxon>Agaricomycotina</taxon>
        <taxon>Agaricomycetes</taxon>
        <taxon>Polyporales</taxon>
        <taxon>Rhodofomes</taxon>
    </lineage>
</organism>
<comment type="caution">
    <text evidence="2">The sequence shown here is derived from an EMBL/GenBank/DDBJ whole genome shotgun (WGS) entry which is preliminary data.</text>
</comment>
<reference evidence="2 3" key="1">
    <citation type="submission" date="2019-01" db="EMBL/GenBank/DDBJ databases">
        <title>Genome sequencing of the rare red list fungi Fomitopsis rosea.</title>
        <authorList>
            <person name="Buettner E."/>
            <person name="Kellner H."/>
        </authorList>
    </citation>
    <scope>NUCLEOTIDE SEQUENCE [LARGE SCALE GENOMIC DNA]</scope>
    <source>
        <strain evidence="2 3">DSM 105464</strain>
    </source>
</reference>
<gene>
    <name evidence="2" type="ORF">EVJ58_g1087</name>
</gene>